<dbReference type="CDD" id="cd11033">
    <property type="entry name" value="CYP142-like"/>
    <property type="match status" value="1"/>
</dbReference>
<evidence type="ECO:0000256" key="9">
    <source>
        <dbReference type="ARBA" id="ARBA00022827"/>
    </source>
</evidence>
<evidence type="ECO:0000256" key="12">
    <source>
        <dbReference type="ARBA" id="ARBA00023004"/>
    </source>
</evidence>
<name>A0A848KVF1_9ACTN</name>
<reference evidence="18 19" key="1">
    <citation type="submission" date="2020-04" db="EMBL/GenBank/DDBJ databases">
        <title>Gordonia sp. nov. TBRC 11910.</title>
        <authorList>
            <person name="Suriyachadkun C."/>
        </authorList>
    </citation>
    <scope>NUCLEOTIDE SEQUENCE [LARGE SCALE GENOMIC DNA]</scope>
    <source>
        <strain evidence="18 19">TBRC 11910</strain>
    </source>
</reference>
<dbReference type="InterPro" id="IPR023173">
    <property type="entry name" value="NADPH_Cyt_P450_Rdtase_alpha"/>
</dbReference>
<dbReference type="Pfam" id="PF00258">
    <property type="entry name" value="Flavodoxin_1"/>
    <property type="match status" value="1"/>
</dbReference>
<comment type="similarity">
    <text evidence="2 14">In the N-terminal section; belongs to the cytochrome P450 family.</text>
</comment>
<evidence type="ECO:0000256" key="15">
    <source>
        <dbReference type="PIRSR" id="PIRSR000209-1"/>
    </source>
</evidence>
<evidence type="ECO:0000256" key="4">
    <source>
        <dbReference type="ARBA" id="ARBA00022448"/>
    </source>
</evidence>
<feature type="binding site" description="axial binding residue" evidence="15">
    <location>
        <position position="356"/>
    </location>
    <ligand>
        <name>heme</name>
        <dbReference type="ChEBI" id="CHEBI:30413"/>
    </ligand>
    <ligandPart>
        <name>Fe</name>
        <dbReference type="ChEBI" id="CHEBI:18248"/>
    </ligandPart>
</feature>
<feature type="domain" description="Flavodoxin-like" evidence="16">
    <location>
        <begin position="444"/>
        <end position="582"/>
    </location>
</feature>
<keyword evidence="9 14" id="KW-0274">FAD</keyword>
<dbReference type="PROSITE" id="PS51384">
    <property type="entry name" value="FAD_FR"/>
    <property type="match status" value="1"/>
</dbReference>
<comment type="catalytic activity">
    <reaction evidence="14">
        <text>an organic molecule + reduced [NADPH--hemoprotein reductase] + O2 = an alcohol + oxidized [NADPH--hemoprotein reductase] + H2O + H(+)</text>
        <dbReference type="Rhea" id="RHEA:17149"/>
        <dbReference type="Rhea" id="RHEA-COMP:11964"/>
        <dbReference type="Rhea" id="RHEA-COMP:11965"/>
        <dbReference type="ChEBI" id="CHEBI:15377"/>
        <dbReference type="ChEBI" id="CHEBI:15378"/>
        <dbReference type="ChEBI" id="CHEBI:15379"/>
        <dbReference type="ChEBI" id="CHEBI:30879"/>
        <dbReference type="ChEBI" id="CHEBI:57618"/>
        <dbReference type="ChEBI" id="CHEBI:58210"/>
        <dbReference type="ChEBI" id="CHEBI:142491"/>
        <dbReference type="EC" id="1.14.14.1"/>
    </reaction>
</comment>
<keyword evidence="13 14" id="KW-0503">Monooxygenase</keyword>
<evidence type="ECO:0000259" key="16">
    <source>
        <dbReference type="PROSITE" id="PS50902"/>
    </source>
</evidence>
<dbReference type="SUPFAM" id="SSF48264">
    <property type="entry name" value="Cytochrome P450"/>
    <property type="match status" value="1"/>
</dbReference>
<organism evidence="18 19">
    <name type="scientific">Gordonia asplenii</name>
    <dbReference type="NCBI Taxonomy" id="2725283"/>
    <lineage>
        <taxon>Bacteria</taxon>
        <taxon>Bacillati</taxon>
        <taxon>Actinomycetota</taxon>
        <taxon>Actinomycetes</taxon>
        <taxon>Mycobacteriales</taxon>
        <taxon>Gordoniaceae</taxon>
        <taxon>Gordonia</taxon>
    </lineage>
</organism>
<dbReference type="GO" id="GO:0020037">
    <property type="term" value="F:heme binding"/>
    <property type="evidence" value="ECO:0007669"/>
    <property type="project" value="UniProtKB-UniRule"/>
</dbReference>
<gene>
    <name evidence="18" type="ORF">HH308_15645</name>
</gene>
<dbReference type="EC" id="1.14.14.1" evidence="14"/>
<dbReference type="PROSITE" id="PS00086">
    <property type="entry name" value="CYTOCHROME_P450"/>
    <property type="match status" value="1"/>
</dbReference>
<dbReference type="AlphaFoldDB" id="A0A848KVF1"/>
<keyword evidence="14" id="KW-0249">Electron transport</keyword>
<evidence type="ECO:0000313" key="19">
    <source>
        <dbReference type="Proteomes" id="UP000550729"/>
    </source>
</evidence>
<comment type="caution">
    <text evidence="18">The sequence shown here is derived from an EMBL/GenBank/DDBJ whole genome shotgun (WGS) entry which is preliminary data.</text>
</comment>
<dbReference type="PANTHER" id="PTHR19384">
    <property type="entry name" value="NITRIC OXIDE SYNTHASE-RELATED"/>
    <property type="match status" value="1"/>
</dbReference>
<dbReference type="InterPro" id="IPR002397">
    <property type="entry name" value="Cyt_P450_B"/>
</dbReference>
<dbReference type="GO" id="GO:0070330">
    <property type="term" value="F:aromatase activity"/>
    <property type="evidence" value="ECO:0007669"/>
    <property type="project" value="UniProtKB-UniRule"/>
</dbReference>
<dbReference type="Gene3D" id="1.20.990.10">
    <property type="entry name" value="NADPH-cytochrome p450 Reductase, Chain A, domain 3"/>
    <property type="match status" value="1"/>
</dbReference>
<dbReference type="InterPro" id="IPR001433">
    <property type="entry name" value="OxRdtase_FAD/NAD-bd"/>
</dbReference>
<dbReference type="InterPro" id="IPR023206">
    <property type="entry name" value="Bifunctional_P450_P450_red"/>
</dbReference>
<dbReference type="PRINTS" id="PR00359">
    <property type="entry name" value="BP450"/>
</dbReference>
<dbReference type="PROSITE" id="PS50902">
    <property type="entry name" value="FLAVODOXIN_LIKE"/>
    <property type="match status" value="1"/>
</dbReference>
<evidence type="ECO:0000313" key="18">
    <source>
        <dbReference type="EMBL" id="NMO02646.1"/>
    </source>
</evidence>
<dbReference type="GO" id="GO:0010181">
    <property type="term" value="F:FMN binding"/>
    <property type="evidence" value="ECO:0007669"/>
    <property type="project" value="UniProtKB-UniRule"/>
</dbReference>
<keyword evidence="5 14" id="KW-0349">Heme</keyword>
<dbReference type="GO" id="GO:0005506">
    <property type="term" value="F:iron ion binding"/>
    <property type="evidence" value="ECO:0007669"/>
    <property type="project" value="UniProtKB-UniRule"/>
</dbReference>
<dbReference type="InterPro" id="IPR017972">
    <property type="entry name" value="Cyt_P450_CS"/>
</dbReference>
<keyword evidence="7 14" id="KW-0288">FMN</keyword>
<dbReference type="GO" id="GO:0050660">
    <property type="term" value="F:flavin adenine dinucleotide binding"/>
    <property type="evidence" value="ECO:0007669"/>
    <property type="project" value="TreeGrafter"/>
</dbReference>
<evidence type="ECO:0000256" key="14">
    <source>
        <dbReference type="PIRNR" id="PIRNR000209"/>
    </source>
</evidence>
<keyword evidence="11 14" id="KW-0560">Oxidoreductase</keyword>
<evidence type="ECO:0000256" key="10">
    <source>
        <dbReference type="ARBA" id="ARBA00022857"/>
    </source>
</evidence>
<dbReference type="InterPro" id="IPR008254">
    <property type="entry name" value="Flavodoxin/NO_synth"/>
</dbReference>
<keyword evidence="4 14" id="KW-0813">Transport</keyword>
<keyword evidence="19" id="KW-1185">Reference proteome</keyword>
<dbReference type="Gene3D" id="3.40.50.80">
    <property type="entry name" value="Nucleotide-binding domain of ferredoxin-NADP reductase (FNR) module"/>
    <property type="match status" value="1"/>
</dbReference>
<dbReference type="InterPro" id="IPR001128">
    <property type="entry name" value="Cyt_P450"/>
</dbReference>
<dbReference type="InterPro" id="IPR003097">
    <property type="entry name" value="CysJ-like_FAD-binding"/>
</dbReference>
<evidence type="ECO:0000256" key="11">
    <source>
        <dbReference type="ARBA" id="ARBA00023002"/>
    </source>
</evidence>
<dbReference type="Pfam" id="PF00175">
    <property type="entry name" value="NAD_binding_1"/>
    <property type="match status" value="1"/>
</dbReference>
<dbReference type="PIRSF" id="PIRSF000209">
    <property type="entry name" value="Bifunctional_P450_P450R"/>
    <property type="match status" value="1"/>
</dbReference>
<evidence type="ECO:0000259" key="17">
    <source>
        <dbReference type="PROSITE" id="PS51384"/>
    </source>
</evidence>
<comment type="similarity">
    <text evidence="3">Belongs to the cytochrome P450 family.</text>
</comment>
<comment type="catalytic activity">
    <reaction evidence="14">
        <text>2 oxidized [cytochrome P450] + NADPH = 2 reduced [cytochrome P450] + NADP(+) + H(+)</text>
        <dbReference type="Rhea" id="RHEA:24040"/>
        <dbReference type="Rhea" id="RHEA-COMP:14627"/>
        <dbReference type="Rhea" id="RHEA-COMP:14628"/>
        <dbReference type="ChEBI" id="CHEBI:15378"/>
        <dbReference type="ChEBI" id="CHEBI:55376"/>
        <dbReference type="ChEBI" id="CHEBI:57783"/>
        <dbReference type="ChEBI" id="CHEBI:58349"/>
        <dbReference type="ChEBI" id="CHEBI:60344"/>
        <dbReference type="EC" id="1.6.2.4"/>
    </reaction>
</comment>
<dbReference type="InterPro" id="IPR036396">
    <property type="entry name" value="Cyt_P450_sf"/>
</dbReference>
<comment type="cofactor">
    <cofactor evidence="1 14 15">
        <name>heme</name>
        <dbReference type="ChEBI" id="CHEBI:30413"/>
    </cofactor>
</comment>
<comment type="cofactor">
    <cofactor evidence="14">
        <name>FAD</name>
        <dbReference type="ChEBI" id="CHEBI:57692"/>
    </cofactor>
    <cofactor evidence="14">
        <name>FMN</name>
        <dbReference type="ChEBI" id="CHEBI:58210"/>
    </cofactor>
</comment>
<feature type="domain" description="FAD-binding FR-type" evidence="17">
    <location>
        <begin position="622"/>
        <end position="860"/>
    </location>
</feature>
<dbReference type="CDD" id="cd06206">
    <property type="entry name" value="bifunctional_CYPOR"/>
    <property type="match status" value="1"/>
</dbReference>
<dbReference type="RefSeq" id="WP_170195150.1">
    <property type="nucleotide sequence ID" value="NZ_JABBNB010000015.1"/>
</dbReference>
<dbReference type="GO" id="GO:0005829">
    <property type="term" value="C:cytosol"/>
    <property type="evidence" value="ECO:0007669"/>
    <property type="project" value="TreeGrafter"/>
</dbReference>
<dbReference type="Proteomes" id="UP000550729">
    <property type="component" value="Unassembled WGS sequence"/>
</dbReference>
<dbReference type="FunFam" id="1.10.630.10:FF:000018">
    <property type="entry name" value="Cytochrome P450 monooxygenase"/>
    <property type="match status" value="1"/>
</dbReference>
<dbReference type="EMBL" id="JABBNB010000015">
    <property type="protein sequence ID" value="NMO02646.1"/>
    <property type="molecule type" value="Genomic_DNA"/>
</dbReference>
<keyword evidence="10 14" id="KW-0521">NADP</keyword>
<keyword evidence="12 14" id="KW-0408">Iron</keyword>
<dbReference type="Gene3D" id="2.40.30.10">
    <property type="entry name" value="Translation factors"/>
    <property type="match status" value="2"/>
</dbReference>
<protein>
    <recommendedName>
        <fullName evidence="14">Bifunctional cytochrome P450/NADPH--P450 reductase</fullName>
    </recommendedName>
    <domain>
        <recommendedName>
            <fullName evidence="14">Cytochrome P450</fullName>
            <ecNumber evidence="14">1.14.14.1</ecNumber>
        </recommendedName>
    </domain>
    <domain>
        <recommendedName>
            <fullName evidence="14">NADPH--cytochrome P450 reductase</fullName>
            <ecNumber evidence="14">1.6.2.4</ecNumber>
        </recommendedName>
    </domain>
</protein>
<evidence type="ECO:0000256" key="13">
    <source>
        <dbReference type="ARBA" id="ARBA00023033"/>
    </source>
</evidence>
<sequence length="1017" mass="110365">MATIPDFLDPGLYTDGVPYQLLDELREQAPVQWVDEPASGSFDGGPGYWLVLSHELVSQVSRTPADFSSSRGTAFLREQRPSDIAVLRRMMLHMDPPDHTKLRKIVNKAFTPMAIRKTLFDSITHHAREVVNTVCEKGSADLLGEIAAEMPLLILAELLGVPAEDRHLLYSWTNALVGIDDPEYGGDPQVFLDAFAQMFAYARAKTAEKRANPTNDVWSTVVNAEVDGERLSDGDLDRFFQLLMIAGNETTRNLIAGGMNMLFTHPDQFDRLRADISLLPTAIEEMLRFNPSVIQFRRTVTRDLEFGGVQMKENDRVVINYAAANRDPAVFADPHTFDIGRDPNPHNSFGDGTHFCLGSNLARLQVRALLTELLTRLPDIAPGGDPERMRSNFINGIKRMPVVFTPSARVVGVDVEEAAAQQDSADVAPAASTPEAAPTHQTPLHIFFGSNFGTAEETAQIIADEAKRRGFAPDLADLDDAANGLSSDGAVIVVTATYNGTPPDNAGVFAQAIESSSFSATGIRYAVFGCGNSEWDKTFQHFPRVVDAGLAAAGGTRIGERGEGDADGDFDESFETWLESLWPALAAAVGLSADDLSATSRTDRFRIEVVSPTRPGPFVESRGAVPMRLTDARGLTRQVGDLNIKTVRHIEFELPAGTTYAAGDHLGVIPHNGPDLVARVVDRFNLDPAAVIVIRADDAESTFLPVGERISLGDLLRDYVELQGIASRRNVEAMLEHTRYPWTRDALSGLLESPEAFRVNVIDRRKSVLDLLEEHPACELPFESYLESLGPLAPRYYSISSSPRSGPGVCSITVGVLAEDARSGSGLTYRGVCSNFLDGKRAGDDVYAFVRDTSTTFRLPADHSVPVIMIGSGTGLAPFRGFLAERAGLAADGAQLGEALVIAGARHPQADLLYADEFREYGRRGIARIEHAFSRVPNTPKVYVQDRVSELAEEILSKVDAGAHVYLCGASAMADGVGDALIAAFANRGGVDVDIAEKWFAELSASPRYHVDVWAAG</sequence>
<dbReference type="Pfam" id="PF00667">
    <property type="entry name" value="FAD_binding_1"/>
    <property type="match status" value="1"/>
</dbReference>
<dbReference type="Gene3D" id="1.10.630.10">
    <property type="entry name" value="Cytochrome P450"/>
    <property type="match status" value="1"/>
</dbReference>
<keyword evidence="8 14" id="KW-0479">Metal-binding</keyword>
<evidence type="ECO:0000256" key="3">
    <source>
        <dbReference type="ARBA" id="ARBA00010617"/>
    </source>
</evidence>
<evidence type="ECO:0000256" key="1">
    <source>
        <dbReference type="ARBA" id="ARBA00001971"/>
    </source>
</evidence>
<dbReference type="InterPro" id="IPR039261">
    <property type="entry name" value="FNR_nucleotide-bd"/>
</dbReference>
<evidence type="ECO:0000256" key="2">
    <source>
        <dbReference type="ARBA" id="ARBA00010018"/>
    </source>
</evidence>
<dbReference type="SUPFAM" id="SSF63380">
    <property type="entry name" value="Riboflavin synthase domain-like"/>
    <property type="match status" value="1"/>
</dbReference>
<keyword evidence="6 14" id="KW-0285">Flavoprotein</keyword>
<dbReference type="InterPro" id="IPR017927">
    <property type="entry name" value="FAD-bd_FR_type"/>
</dbReference>
<evidence type="ECO:0000256" key="5">
    <source>
        <dbReference type="ARBA" id="ARBA00022617"/>
    </source>
</evidence>
<dbReference type="SUPFAM" id="SSF52343">
    <property type="entry name" value="Ferredoxin reductase-like, C-terminal NADP-linked domain"/>
    <property type="match status" value="1"/>
</dbReference>
<evidence type="ECO:0000256" key="7">
    <source>
        <dbReference type="ARBA" id="ARBA00022643"/>
    </source>
</evidence>
<dbReference type="GO" id="GO:0003958">
    <property type="term" value="F:NADPH-hemoprotein reductase activity"/>
    <property type="evidence" value="ECO:0007669"/>
    <property type="project" value="UniProtKB-UniRule"/>
</dbReference>
<dbReference type="EC" id="1.6.2.4" evidence="14"/>
<dbReference type="InterPro" id="IPR017938">
    <property type="entry name" value="Riboflavin_synthase-like_b-brl"/>
</dbReference>
<dbReference type="InterPro" id="IPR029039">
    <property type="entry name" value="Flavoprotein-like_sf"/>
</dbReference>
<dbReference type="SUPFAM" id="SSF52218">
    <property type="entry name" value="Flavoproteins"/>
    <property type="match status" value="1"/>
</dbReference>
<evidence type="ECO:0000256" key="8">
    <source>
        <dbReference type="ARBA" id="ARBA00022723"/>
    </source>
</evidence>
<accession>A0A848KVF1</accession>
<dbReference type="Gene3D" id="3.40.50.360">
    <property type="match status" value="1"/>
</dbReference>
<evidence type="ECO:0000256" key="6">
    <source>
        <dbReference type="ARBA" id="ARBA00022630"/>
    </source>
</evidence>
<dbReference type="PANTHER" id="PTHR19384:SF17">
    <property type="entry name" value="NADPH--CYTOCHROME P450 REDUCTASE"/>
    <property type="match status" value="1"/>
</dbReference>
<dbReference type="Pfam" id="PF00067">
    <property type="entry name" value="p450"/>
    <property type="match status" value="1"/>
</dbReference>
<proteinExistence type="inferred from homology"/>